<gene>
    <name evidence="2" type="ORF">Q5H93_09895</name>
</gene>
<reference evidence="2" key="1">
    <citation type="submission" date="2023-07" db="EMBL/GenBank/DDBJ databases">
        <authorList>
            <person name="Kim M.K."/>
        </authorList>
    </citation>
    <scope>NUCLEOTIDE SEQUENCE</scope>
    <source>
        <strain evidence="2">ASUV-10-1</strain>
    </source>
</reference>
<accession>A0ABT9B9V6</accession>
<evidence type="ECO:0008006" key="4">
    <source>
        <dbReference type="Google" id="ProtNLM"/>
    </source>
</evidence>
<evidence type="ECO:0000313" key="2">
    <source>
        <dbReference type="EMBL" id="MDO7875041.1"/>
    </source>
</evidence>
<sequence length="376" mass="40903">MKRLLALLFLLFLVRLAGAAPAPPVDLLTAIGQGQVTLTAKALNGLGPETLACILTNSGPKELPVRVPPGLHFVAADAGAQDLFTFQQQLLVLAPGASRTIRLWGFCMEKHDYVPRSPTAYTCAGRAEKGLAALGDSLQKYPGLAGSYGQSFVWHLSDGEPLPTDIEVSPAQLRGATNIVAYLASVSSQVRSRVRSSATARAPRLKTFARRVPLLYHSPTAQVATLQVCNAQGQRRYDLFTNRRLTPGVLRYTFGMNETVDAASQPVYVFRLVDAQGKVLKEMRVDENTSQDEPELLHQTFAAEFNLAKPIKNVRFRVRRPDGTLVEEIGQHPYLPAGKFRYSSAFYHLYPAGTAFTIGLETAAGERVASQPVAGQ</sequence>
<dbReference type="Proteomes" id="UP001176429">
    <property type="component" value="Unassembled WGS sequence"/>
</dbReference>
<evidence type="ECO:0000256" key="1">
    <source>
        <dbReference type="SAM" id="SignalP"/>
    </source>
</evidence>
<name>A0ABT9B9V6_9BACT</name>
<organism evidence="2 3">
    <name type="scientific">Hymenobacter aranciens</name>
    <dbReference type="NCBI Taxonomy" id="3063996"/>
    <lineage>
        <taxon>Bacteria</taxon>
        <taxon>Pseudomonadati</taxon>
        <taxon>Bacteroidota</taxon>
        <taxon>Cytophagia</taxon>
        <taxon>Cytophagales</taxon>
        <taxon>Hymenobacteraceae</taxon>
        <taxon>Hymenobacter</taxon>
    </lineage>
</organism>
<keyword evidence="3" id="KW-1185">Reference proteome</keyword>
<evidence type="ECO:0000313" key="3">
    <source>
        <dbReference type="Proteomes" id="UP001176429"/>
    </source>
</evidence>
<protein>
    <recommendedName>
        <fullName evidence="4">DUF1573 domain-containing protein</fullName>
    </recommendedName>
</protein>
<feature type="chain" id="PRO_5046514185" description="DUF1573 domain-containing protein" evidence="1">
    <location>
        <begin position="20"/>
        <end position="376"/>
    </location>
</feature>
<feature type="signal peptide" evidence="1">
    <location>
        <begin position="1"/>
        <end position="19"/>
    </location>
</feature>
<dbReference type="RefSeq" id="WP_305006360.1">
    <property type="nucleotide sequence ID" value="NZ_JAUQSY010000006.1"/>
</dbReference>
<keyword evidence="1" id="KW-0732">Signal</keyword>
<comment type="caution">
    <text evidence="2">The sequence shown here is derived from an EMBL/GenBank/DDBJ whole genome shotgun (WGS) entry which is preliminary data.</text>
</comment>
<proteinExistence type="predicted"/>
<dbReference type="EMBL" id="JAUQSY010000006">
    <property type="protein sequence ID" value="MDO7875041.1"/>
    <property type="molecule type" value="Genomic_DNA"/>
</dbReference>